<sequence>MNYLLIDTSNQPLSVALMQDNQVIAEKTTNIKQNHSVQLMPEIQKLFEQSQIDKQDITDIVVAEGPGSYTGLRIGVTVAKTLAYALQTRLYGVSSLKALAATVKDDDRLLVPIFDARREAVYTGVYQNVDGKLETVIEDGYLPISELKDKLHALNQDYVYVGFNIENIAHLLDSEVIENLPSAAVMKSLIQEPEDIHTFAPKYHKLSEAERNWLNQQKNN</sequence>
<gene>
    <name evidence="2" type="ORF">JMUB590_0913</name>
</gene>
<protein>
    <submittedName>
        <fullName evidence="2">Glycoprotein endopeptidase</fullName>
    </submittedName>
</protein>
<dbReference type="Proteomes" id="UP000274772">
    <property type="component" value="Chromosome"/>
</dbReference>
<accession>A0ABN5W379</accession>
<name>A0ABN5W379_9STAP</name>
<keyword evidence="3" id="KW-1185">Reference proteome</keyword>
<dbReference type="GeneID" id="58050676"/>
<evidence type="ECO:0000313" key="3">
    <source>
        <dbReference type="Proteomes" id="UP000274772"/>
    </source>
</evidence>
<dbReference type="InterPro" id="IPR043129">
    <property type="entry name" value="ATPase_NBD"/>
</dbReference>
<dbReference type="EMBL" id="AP018586">
    <property type="protein sequence ID" value="BBD92009.1"/>
    <property type="molecule type" value="Genomic_DNA"/>
</dbReference>
<evidence type="ECO:0000313" key="2">
    <source>
        <dbReference type="EMBL" id="BBD92009.1"/>
    </source>
</evidence>
<dbReference type="PANTHER" id="PTHR11735">
    <property type="entry name" value="TRNA N6-ADENOSINE THREONYLCARBAMOYLTRANSFERASE"/>
    <property type="match status" value="1"/>
</dbReference>
<dbReference type="Pfam" id="PF00814">
    <property type="entry name" value="TsaD"/>
    <property type="match status" value="1"/>
</dbReference>
<dbReference type="NCBIfam" id="TIGR03725">
    <property type="entry name" value="T6A_YeaZ"/>
    <property type="match status" value="1"/>
</dbReference>
<dbReference type="Gene3D" id="3.30.420.40">
    <property type="match status" value="2"/>
</dbReference>
<dbReference type="SUPFAM" id="SSF53067">
    <property type="entry name" value="Actin-like ATPase domain"/>
    <property type="match status" value="2"/>
</dbReference>
<feature type="domain" description="Gcp-like" evidence="1">
    <location>
        <begin position="23"/>
        <end position="182"/>
    </location>
</feature>
<organism evidence="2 3">
    <name type="scientific">Staphylococcus caprae</name>
    <dbReference type="NCBI Taxonomy" id="29380"/>
    <lineage>
        <taxon>Bacteria</taxon>
        <taxon>Bacillati</taxon>
        <taxon>Bacillota</taxon>
        <taxon>Bacilli</taxon>
        <taxon>Bacillales</taxon>
        <taxon>Staphylococcaceae</taxon>
        <taxon>Staphylococcus</taxon>
    </lineage>
</organism>
<dbReference type="InterPro" id="IPR022496">
    <property type="entry name" value="T6A_TsaB"/>
</dbReference>
<dbReference type="RefSeq" id="WP_044466882.1">
    <property type="nucleotide sequence ID" value="NZ_AP018585.1"/>
</dbReference>
<dbReference type="CDD" id="cd24032">
    <property type="entry name" value="ASKHA_NBD_TsaB"/>
    <property type="match status" value="1"/>
</dbReference>
<reference evidence="2 3" key="1">
    <citation type="submission" date="2018-05" db="EMBL/GenBank/DDBJ databases">
        <title>Complete genome sequencing of three human clinical isolates of Staphylococcus caprae reveals virulence factors similar to those of S. epidermidis and S. capitis.</title>
        <authorList>
            <person name="Watanabe S."/>
            <person name="Cui L."/>
        </authorList>
    </citation>
    <scope>NUCLEOTIDE SEQUENCE [LARGE SCALE GENOMIC DNA]</scope>
    <source>
        <strain evidence="2 3">JMUB590</strain>
    </source>
</reference>
<evidence type="ECO:0000259" key="1">
    <source>
        <dbReference type="Pfam" id="PF00814"/>
    </source>
</evidence>
<proteinExistence type="predicted"/>
<dbReference type="InterPro" id="IPR000905">
    <property type="entry name" value="Gcp-like_dom"/>
</dbReference>
<dbReference type="PANTHER" id="PTHR11735:SF11">
    <property type="entry name" value="TRNA THREONYLCARBAMOYLADENOSINE BIOSYNTHESIS PROTEIN TSAB"/>
    <property type="match status" value="1"/>
</dbReference>